<dbReference type="HAMAP" id="MF_01033">
    <property type="entry name" value="LeuB_type1"/>
    <property type="match status" value="1"/>
</dbReference>
<dbReference type="PANTHER" id="PTHR42979">
    <property type="entry name" value="3-ISOPROPYLMALATE DEHYDROGENASE"/>
    <property type="match status" value="1"/>
</dbReference>
<dbReference type="SMART" id="SM01329">
    <property type="entry name" value="Iso_dh"/>
    <property type="match status" value="1"/>
</dbReference>
<evidence type="ECO:0000256" key="13">
    <source>
        <dbReference type="ARBA" id="ARBA00023304"/>
    </source>
</evidence>
<feature type="binding site" evidence="14">
    <location>
        <position position="224"/>
    </location>
    <ligand>
        <name>substrate</name>
    </ligand>
</feature>
<keyword evidence="14" id="KW-0963">Cytoplasm</keyword>
<comment type="pathway">
    <text evidence="3 14 15">Amino-acid biosynthesis; L-leucine biosynthesis; L-leucine from 3-methyl-2-oxobutanoate: step 3/4.</text>
</comment>
<feature type="site" description="Important for catalysis" evidence="14">
    <location>
        <position position="191"/>
    </location>
</feature>
<feature type="binding site" evidence="14">
    <location>
        <position position="105"/>
    </location>
    <ligand>
        <name>substrate</name>
    </ligand>
</feature>
<feature type="binding site" evidence="14">
    <location>
        <begin position="75"/>
        <end position="88"/>
    </location>
    <ligand>
        <name>NAD(+)</name>
        <dbReference type="ChEBI" id="CHEBI:57540"/>
    </ligand>
</feature>
<evidence type="ECO:0000256" key="14">
    <source>
        <dbReference type="HAMAP-Rule" id="MF_01033"/>
    </source>
</evidence>
<keyword evidence="18" id="KW-1185">Reference proteome</keyword>
<dbReference type="InterPro" id="IPR024084">
    <property type="entry name" value="IsoPropMal-DH-like_dom"/>
</dbReference>
<comment type="similarity">
    <text evidence="4 14">Belongs to the isocitrate and isopropylmalate dehydrogenases family. LeuB type 1 subfamily.</text>
</comment>
<evidence type="ECO:0000313" key="18">
    <source>
        <dbReference type="Proteomes" id="UP000635071"/>
    </source>
</evidence>
<dbReference type="EC" id="1.1.1.85" evidence="14"/>
<comment type="cofactor">
    <cofactor evidence="14 15">
        <name>Mg(2+)</name>
        <dbReference type="ChEBI" id="CHEBI:18420"/>
    </cofactor>
    <cofactor evidence="14 15">
        <name>Mn(2+)</name>
        <dbReference type="ChEBI" id="CHEBI:29035"/>
    </cofactor>
    <text evidence="14 15">Binds 1 Mg(2+) or Mn(2+) ion per subunit.</text>
</comment>
<evidence type="ECO:0000259" key="16">
    <source>
        <dbReference type="SMART" id="SM01329"/>
    </source>
</evidence>
<dbReference type="PROSITE" id="PS00470">
    <property type="entry name" value="IDH_IMDH"/>
    <property type="match status" value="1"/>
</dbReference>
<comment type="subcellular location">
    <subcellularLocation>
        <location evidence="14">Cytoplasm</location>
    </subcellularLocation>
</comment>
<keyword evidence="6 14" id="KW-0432">Leucine biosynthesis</keyword>
<protein>
    <recommendedName>
        <fullName evidence="14">3-isopropylmalate dehydrogenase</fullName>
        <ecNumber evidence="14">1.1.1.85</ecNumber>
    </recommendedName>
    <alternativeName>
        <fullName evidence="14">3-IPM-DH</fullName>
    </alternativeName>
    <alternativeName>
        <fullName evidence="14">Beta-IPM dehydrogenase</fullName>
        <shortName evidence="14">IMDH</shortName>
    </alternativeName>
</protein>
<comment type="function">
    <text evidence="14 15">Catalyzes the oxidation of 3-carboxy-2-hydroxy-4-methylpentanoate (3-isopropylmalate) to 3-carboxy-4-methyl-2-oxopentanoate. The product decarboxylates to 4-methyl-2 oxopentanoate.</text>
</comment>
<keyword evidence="9 14" id="KW-0460">Magnesium</keyword>
<feature type="binding site" evidence="14">
    <location>
        <position position="248"/>
    </location>
    <ligand>
        <name>Mg(2+)</name>
        <dbReference type="ChEBI" id="CHEBI:18420"/>
    </ligand>
</feature>
<keyword evidence="11 14" id="KW-0520">NAD</keyword>
<evidence type="ECO:0000256" key="7">
    <source>
        <dbReference type="ARBA" id="ARBA00022605"/>
    </source>
</evidence>
<comment type="catalytic activity">
    <reaction evidence="1 14 15">
        <text>(2R,3S)-3-isopropylmalate + NAD(+) = 4-methyl-2-oxopentanoate + CO2 + NADH</text>
        <dbReference type="Rhea" id="RHEA:32271"/>
        <dbReference type="ChEBI" id="CHEBI:16526"/>
        <dbReference type="ChEBI" id="CHEBI:17865"/>
        <dbReference type="ChEBI" id="CHEBI:35121"/>
        <dbReference type="ChEBI" id="CHEBI:57540"/>
        <dbReference type="ChEBI" id="CHEBI:57945"/>
        <dbReference type="EC" id="1.1.1.85"/>
    </reaction>
</comment>
<keyword evidence="8 14" id="KW-0479">Metal-binding</keyword>
<evidence type="ECO:0000256" key="10">
    <source>
        <dbReference type="ARBA" id="ARBA00023002"/>
    </source>
</evidence>
<keyword evidence="13 14" id="KW-0100">Branched-chain amino acid biosynthesis</keyword>
<evidence type="ECO:0000256" key="11">
    <source>
        <dbReference type="ARBA" id="ARBA00023027"/>
    </source>
</evidence>
<accession>A0A916ZJJ1</accession>
<evidence type="ECO:0000256" key="3">
    <source>
        <dbReference type="ARBA" id="ARBA00004762"/>
    </source>
</evidence>
<evidence type="ECO:0000256" key="4">
    <source>
        <dbReference type="ARBA" id="ARBA00008319"/>
    </source>
</evidence>
<dbReference type="SUPFAM" id="SSF53659">
    <property type="entry name" value="Isocitrate/Isopropylmalate dehydrogenase-like"/>
    <property type="match status" value="1"/>
</dbReference>
<evidence type="ECO:0000313" key="17">
    <source>
        <dbReference type="EMBL" id="GGE01040.1"/>
    </source>
</evidence>
<evidence type="ECO:0000256" key="1">
    <source>
        <dbReference type="ARBA" id="ARBA00000624"/>
    </source>
</evidence>
<dbReference type="GO" id="GO:0051287">
    <property type="term" value="F:NAD binding"/>
    <property type="evidence" value="ECO:0007669"/>
    <property type="project" value="InterPro"/>
</dbReference>
<comment type="caution">
    <text evidence="17">The sequence shown here is derived from an EMBL/GenBank/DDBJ whole genome shotgun (WGS) entry which is preliminary data.</text>
</comment>
<keyword evidence="12 14" id="KW-0464">Manganese</keyword>
<feature type="binding site" evidence="14">
    <location>
        <position position="95"/>
    </location>
    <ligand>
        <name>substrate</name>
    </ligand>
</feature>
<evidence type="ECO:0000256" key="2">
    <source>
        <dbReference type="ARBA" id="ARBA00001936"/>
    </source>
</evidence>
<feature type="domain" description="Isopropylmalate dehydrogenase-like" evidence="16">
    <location>
        <begin position="4"/>
        <end position="350"/>
    </location>
</feature>
<dbReference type="InterPro" id="IPR019818">
    <property type="entry name" value="IsoCit/isopropylmalate_DH_CS"/>
</dbReference>
<dbReference type="Proteomes" id="UP000635071">
    <property type="component" value="Unassembled WGS sequence"/>
</dbReference>
<feature type="binding site" evidence="14">
    <location>
        <begin position="283"/>
        <end position="295"/>
    </location>
    <ligand>
        <name>NAD(+)</name>
        <dbReference type="ChEBI" id="CHEBI:57540"/>
    </ligand>
</feature>
<keyword evidence="7 14" id="KW-0028">Amino-acid biosynthesis</keyword>
<feature type="binding site" evidence="14">
    <location>
        <position position="224"/>
    </location>
    <ligand>
        <name>Mg(2+)</name>
        <dbReference type="ChEBI" id="CHEBI:18420"/>
    </ligand>
</feature>
<dbReference type="GO" id="GO:0000287">
    <property type="term" value="F:magnesium ion binding"/>
    <property type="evidence" value="ECO:0007669"/>
    <property type="project" value="InterPro"/>
</dbReference>
<keyword evidence="10 14" id="KW-0560">Oxidoreductase</keyword>
<proteinExistence type="inferred from homology"/>
<dbReference type="PANTHER" id="PTHR42979:SF1">
    <property type="entry name" value="3-ISOPROPYLMALATE DEHYDROGENASE"/>
    <property type="match status" value="1"/>
</dbReference>
<comment type="subunit">
    <text evidence="5 14 15">Homodimer.</text>
</comment>
<comment type="cofactor">
    <cofactor evidence="2">
        <name>Mn(2+)</name>
        <dbReference type="ChEBI" id="CHEBI:29035"/>
    </cofactor>
</comment>
<dbReference type="NCBIfam" id="TIGR00169">
    <property type="entry name" value="leuB"/>
    <property type="match status" value="1"/>
</dbReference>
<feature type="binding site" evidence="14">
    <location>
        <position position="133"/>
    </location>
    <ligand>
        <name>substrate</name>
    </ligand>
</feature>
<dbReference type="Gene3D" id="3.40.718.10">
    <property type="entry name" value="Isopropylmalate Dehydrogenase"/>
    <property type="match status" value="1"/>
</dbReference>
<reference evidence="17" key="1">
    <citation type="journal article" date="2014" name="Int. J. Syst. Evol. Microbiol.">
        <title>Complete genome sequence of Corynebacterium casei LMG S-19264T (=DSM 44701T), isolated from a smear-ripened cheese.</title>
        <authorList>
            <consortium name="US DOE Joint Genome Institute (JGI-PGF)"/>
            <person name="Walter F."/>
            <person name="Albersmeier A."/>
            <person name="Kalinowski J."/>
            <person name="Ruckert C."/>
        </authorList>
    </citation>
    <scope>NUCLEOTIDE SEQUENCE</scope>
    <source>
        <strain evidence="17">CGMCC 1.15519</strain>
    </source>
</reference>
<evidence type="ECO:0000256" key="15">
    <source>
        <dbReference type="RuleBase" id="RU004445"/>
    </source>
</evidence>
<dbReference type="AlphaFoldDB" id="A0A916ZJJ1"/>
<name>A0A916ZJJ1_9SPHN</name>
<dbReference type="GO" id="GO:0005829">
    <property type="term" value="C:cytosol"/>
    <property type="evidence" value="ECO:0007669"/>
    <property type="project" value="TreeGrafter"/>
</dbReference>
<organism evidence="17 18">
    <name type="scientific">Sandarakinorhabdus glacialis</name>
    <dbReference type="NCBI Taxonomy" id="1614636"/>
    <lineage>
        <taxon>Bacteria</taxon>
        <taxon>Pseudomonadati</taxon>
        <taxon>Pseudomonadota</taxon>
        <taxon>Alphaproteobacteria</taxon>
        <taxon>Sphingomonadales</taxon>
        <taxon>Sphingosinicellaceae</taxon>
        <taxon>Sandarakinorhabdus</taxon>
    </lineage>
</organism>
<dbReference type="FunFam" id="3.40.718.10:FF:000006">
    <property type="entry name" value="3-isopropylmalate dehydrogenase"/>
    <property type="match status" value="1"/>
</dbReference>
<dbReference type="RefSeq" id="WP_188761241.1">
    <property type="nucleotide sequence ID" value="NZ_BMJM01000001.1"/>
</dbReference>
<evidence type="ECO:0000256" key="12">
    <source>
        <dbReference type="ARBA" id="ARBA00023211"/>
    </source>
</evidence>
<sequence length="355" mass="37084">MTKTLLMLPGDGIGPEVTAQARRVAERLIEQGLALDIGEARFGGVAIDADGMPLTADTLTLAKASDAVLMGAVGGPQWADQPYGNRPEAGLLALRSGMNVYANLRPALCFAALADASSLKRALVEGLDILFVRELTGGVYFGEPRGIETLPDGQRRGVNTHVYTTSEIQRVARTAFALARGRKGEVVSAEKSNVMEAGLLWREEVQALRDAEYPDIRLTHMLADNMAMQLVKNPKQFDVILTDNLFGDMLSDEAGMLTGSLGMLPSAAIGDAGMPGLYEPIHGSAPDIAGRGVANPSASILSLAMALRYSLGAPELAAKVEAAVEAALDGGARTADLGGTMTTAAMGDAVLAHLA</sequence>
<evidence type="ECO:0000256" key="5">
    <source>
        <dbReference type="ARBA" id="ARBA00011738"/>
    </source>
</evidence>
<evidence type="ECO:0000256" key="9">
    <source>
        <dbReference type="ARBA" id="ARBA00022842"/>
    </source>
</evidence>
<dbReference type="InterPro" id="IPR004429">
    <property type="entry name" value="Isopropylmalate_DH"/>
</dbReference>
<gene>
    <name evidence="14 17" type="primary">leuB</name>
    <name evidence="17" type="ORF">GCM10011529_04150</name>
</gene>
<dbReference type="GO" id="GO:0003862">
    <property type="term" value="F:3-isopropylmalate dehydrogenase activity"/>
    <property type="evidence" value="ECO:0007669"/>
    <property type="project" value="UniProtKB-UniRule"/>
</dbReference>
<reference evidence="17" key="2">
    <citation type="submission" date="2020-09" db="EMBL/GenBank/DDBJ databases">
        <authorList>
            <person name="Sun Q."/>
            <person name="Zhou Y."/>
        </authorList>
    </citation>
    <scope>NUCLEOTIDE SEQUENCE</scope>
    <source>
        <strain evidence="17">CGMCC 1.15519</strain>
    </source>
</reference>
<evidence type="ECO:0000256" key="8">
    <source>
        <dbReference type="ARBA" id="ARBA00022723"/>
    </source>
</evidence>
<feature type="binding site" evidence="14">
    <location>
        <position position="252"/>
    </location>
    <ligand>
        <name>Mg(2+)</name>
        <dbReference type="ChEBI" id="CHEBI:18420"/>
    </ligand>
</feature>
<dbReference type="Pfam" id="PF00180">
    <property type="entry name" value="Iso_dh"/>
    <property type="match status" value="1"/>
</dbReference>
<evidence type="ECO:0000256" key="6">
    <source>
        <dbReference type="ARBA" id="ARBA00022430"/>
    </source>
</evidence>
<dbReference type="EMBL" id="BMJM01000001">
    <property type="protein sequence ID" value="GGE01040.1"/>
    <property type="molecule type" value="Genomic_DNA"/>
</dbReference>
<dbReference type="GO" id="GO:0009098">
    <property type="term" value="P:L-leucine biosynthetic process"/>
    <property type="evidence" value="ECO:0007669"/>
    <property type="project" value="UniProtKB-UniRule"/>
</dbReference>
<feature type="site" description="Important for catalysis" evidence="14">
    <location>
        <position position="140"/>
    </location>
</feature>